<keyword evidence="8" id="KW-0717">Septation</keyword>
<evidence type="ECO:0000256" key="4">
    <source>
        <dbReference type="ARBA" id="ARBA00022723"/>
    </source>
</evidence>
<dbReference type="GO" id="GO:0046872">
    <property type="term" value="F:metal ion binding"/>
    <property type="evidence" value="ECO:0007669"/>
    <property type="project" value="UniProtKB-KW"/>
</dbReference>
<dbReference type="InterPro" id="IPR006073">
    <property type="entry name" value="GTP-bd"/>
</dbReference>
<comment type="caution">
    <text evidence="11">The sequence shown here is derived from an EMBL/GenBank/DDBJ whole genome shotgun (WGS) entry which is preliminary data.</text>
</comment>
<dbReference type="NCBIfam" id="TIGR03598">
    <property type="entry name" value="GTPase_YsxC"/>
    <property type="match status" value="1"/>
</dbReference>
<evidence type="ECO:0000256" key="6">
    <source>
        <dbReference type="ARBA" id="ARBA00022842"/>
    </source>
</evidence>
<comment type="similarity">
    <text evidence="2">Belongs to the TRAFAC class TrmE-Era-EngA-EngB-Septin-like GTPase superfamily. EngB GTPase family.</text>
</comment>
<dbReference type="PROSITE" id="PS51706">
    <property type="entry name" value="G_ENGB"/>
    <property type="match status" value="1"/>
</dbReference>
<evidence type="ECO:0000256" key="9">
    <source>
        <dbReference type="ARBA" id="ARBA00023306"/>
    </source>
</evidence>
<evidence type="ECO:0000256" key="5">
    <source>
        <dbReference type="ARBA" id="ARBA00022741"/>
    </source>
</evidence>
<keyword evidence="9" id="KW-0131">Cell cycle</keyword>
<evidence type="ECO:0000256" key="8">
    <source>
        <dbReference type="ARBA" id="ARBA00023210"/>
    </source>
</evidence>
<dbReference type="Gene3D" id="3.40.50.300">
    <property type="entry name" value="P-loop containing nucleotide triphosphate hydrolases"/>
    <property type="match status" value="1"/>
</dbReference>
<comment type="cofactor">
    <cofactor evidence="1">
        <name>Mg(2+)</name>
        <dbReference type="ChEBI" id="CHEBI:18420"/>
    </cofactor>
</comment>
<dbReference type="SUPFAM" id="SSF52540">
    <property type="entry name" value="P-loop containing nucleoside triphosphate hydrolases"/>
    <property type="match status" value="1"/>
</dbReference>
<dbReference type="EMBL" id="VSSQ01081751">
    <property type="protein sequence ID" value="MPN30589.1"/>
    <property type="molecule type" value="Genomic_DNA"/>
</dbReference>
<reference evidence="11" key="1">
    <citation type="submission" date="2019-08" db="EMBL/GenBank/DDBJ databases">
        <authorList>
            <person name="Kucharzyk K."/>
            <person name="Murdoch R.W."/>
            <person name="Higgins S."/>
            <person name="Loffler F."/>
        </authorList>
    </citation>
    <scope>NUCLEOTIDE SEQUENCE</scope>
</reference>
<feature type="domain" description="EngB-type G" evidence="10">
    <location>
        <begin position="1"/>
        <end position="164"/>
    </location>
</feature>
<keyword evidence="6" id="KW-0460">Magnesium</keyword>
<evidence type="ECO:0000256" key="3">
    <source>
        <dbReference type="ARBA" id="ARBA00022618"/>
    </source>
</evidence>
<dbReference type="PANTHER" id="PTHR11649">
    <property type="entry name" value="MSS1/TRME-RELATED GTP-BINDING PROTEIN"/>
    <property type="match status" value="1"/>
</dbReference>
<accession>A0A645GXW7</accession>
<sequence length="175" mass="19443">MGKSNVGKSSLINCVCNNYKLAKTSQTPGKTRLINFFHINKRFSIVDLPGYGFARASKQEQGKWGELIETYLKSGRVNHIILLLDIRHLPTAEDKQMFQWIIYYGVPFTIVMTKADKLPRSKRTASAAAAVKALGAPKSPLIFSSQDKQGLDTLIKRIGGIAQDCENLLNNTIDT</sequence>
<dbReference type="GO" id="GO:0005525">
    <property type="term" value="F:GTP binding"/>
    <property type="evidence" value="ECO:0007669"/>
    <property type="project" value="UniProtKB-KW"/>
</dbReference>
<evidence type="ECO:0000256" key="1">
    <source>
        <dbReference type="ARBA" id="ARBA00001946"/>
    </source>
</evidence>
<dbReference type="GO" id="GO:0000917">
    <property type="term" value="P:division septum assembly"/>
    <property type="evidence" value="ECO:0007669"/>
    <property type="project" value="UniProtKB-KW"/>
</dbReference>
<dbReference type="CDD" id="cd01876">
    <property type="entry name" value="YihA_EngB"/>
    <property type="match status" value="1"/>
</dbReference>
<evidence type="ECO:0000259" key="10">
    <source>
        <dbReference type="PROSITE" id="PS51706"/>
    </source>
</evidence>
<dbReference type="InterPro" id="IPR030393">
    <property type="entry name" value="G_ENGB_dom"/>
</dbReference>
<keyword evidence="4" id="KW-0479">Metal-binding</keyword>
<name>A0A645GXW7_9ZZZZ</name>
<dbReference type="InterPro" id="IPR019987">
    <property type="entry name" value="GTP-bd_ribosome_bio_YsxC"/>
</dbReference>
<evidence type="ECO:0000256" key="2">
    <source>
        <dbReference type="ARBA" id="ARBA00009638"/>
    </source>
</evidence>
<evidence type="ECO:0000313" key="11">
    <source>
        <dbReference type="EMBL" id="MPN30589.1"/>
    </source>
</evidence>
<dbReference type="Pfam" id="PF01926">
    <property type="entry name" value="MMR_HSR1"/>
    <property type="match status" value="1"/>
</dbReference>
<protein>
    <submittedName>
        <fullName evidence="11">Putative GTP-binding protein EngB</fullName>
    </submittedName>
</protein>
<keyword evidence="5" id="KW-0547">Nucleotide-binding</keyword>
<dbReference type="HAMAP" id="MF_00321">
    <property type="entry name" value="GTPase_EngB"/>
    <property type="match status" value="1"/>
</dbReference>
<gene>
    <name evidence="11" type="primary">engB_36</name>
    <name evidence="11" type="ORF">SDC9_178060</name>
</gene>
<keyword evidence="3" id="KW-0132">Cell division</keyword>
<dbReference type="PANTHER" id="PTHR11649:SF13">
    <property type="entry name" value="ENGB-TYPE G DOMAIN-CONTAINING PROTEIN"/>
    <property type="match status" value="1"/>
</dbReference>
<proteinExistence type="inferred from homology"/>
<dbReference type="AlphaFoldDB" id="A0A645GXW7"/>
<dbReference type="InterPro" id="IPR027417">
    <property type="entry name" value="P-loop_NTPase"/>
</dbReference>
<keyword evidence="7" id="KW-0342">GTP-binding</keyword>
<dbReference type="GO" id="GO:0005829">
    <property type="term" value="C:cytosol"/>
    <property type="evidence" value="ECO:0007669"/>
    <property type="project" value="TreeGrafter"/>
</dbReference>
<evidence type="ECO:0000256" key="7">
    <source>
        <dbReference type="ARBA" id="ARBA00023134"/>
    </source>
</evidence>
<organism evidence="11">
    <name type="scientific">bioreactor metagenome</name>
    <dbReference type="NCBI Taxonomy" id="1076179"/>
    <lineage>
        <taxon>unclassified sequences</taxon>
        <taxon>metagenomes</taxon>
        <taxon>ecological metagenomes</taxon>
    </lineage>
</organism>